<dbReference type="InterPro" id="IPR011706">
    <property type="entry name" value="Cu-oxidase_C"/>
</dbReference>
<evidence type="ECO:0000256" key="8">
    <source>
        <dbReference type="ARBA" id="ARBA00022723"/>
    </source>
</evidence>
<reference evidence="18" key="2">
    <citation type="journal article" date="2024" name="Plant">
        <title>Genomic evolution and insights into agronomic trait innovations of Sesamum species.</title>
        <authorList>
            <person name="Miao H."/>
            <person name="Wang L."/>
            <person name="Qu L."/>
            <person name="Liu H."/>
            <person name="Sun Y."/>
            <person name="Le M."/>
            <person name="Wang Q."/>
            <person name="Wei S."/>
            <person name="Zheng Y."/>
            <person name="Lin W."/>
            <person name="Duan Y."/>
            <person name="Cao H."/>
            <person name="Xiong S."/>
            <person name="Wang X."/>
            <person name="Wei L."/>
            <person name="Li C."/>
            <person name="Ma Q."/>
            <person name="Ju M."/>
            <person name="Zhao R."/>
            <person name="Li G."/>
            <person name="Mu C."/>
            <person name="Tian Q."/>
            <person name="Mei H."/>
            <person name="Zhang T."/>
            <person name="Gao T."/>
            <person name="Zhang H."/>
        </authorList>
    </citation>
    <scope>NUCLEOTIDE SEQUENCE</scope>
    <source>
        <strain evidence="18">3651</strain>
    </source>
</reference>
<evidence type="ECO:0000259" key="17">
    <source>
        <dbReference type="Pfam" id="PF07732"/>
    </source>
</evidence>
<dbReference type="Proteomes" id="UP001293254">
    <property type="component" value="Unassembled WGS sequence"/>
</dbReference>
<sequence>MADNNSMEKAGNSFKTNTNTNTNIGFKNCPKPAGMLAVLFTLALLVQSAYGRIHHHRFVVKSSSYTRLCSTKKILTVNGKFPGPTLRASRGDSLIIQFHNKAEYNITLHWHGVRQPRNPWSDGAEYINQCPIRPGKKFTYKVPLTTEEGTVWWHAHSGWARATVHGMIIVYPKPGTGYPFPKPYAEVPIILGEWWKKNVMDIPGNANKTGGEPILSDAYTINGQPGDLYPCSKQETFRMNVKHGETYLLRIVSAIMDENIFFSIAQHKLTLVGTDGFYTKPFQTNYIMITPGQSMDVLLEADQPSSRLYYMAARAYSSAFGAGFDKTTATGILQYGREYEHSSSPVFPRLPPYNSTQASTEFSRRLRSLTSREHPIDVPLKVDTHVFLTVSVNLIDCRGSPCKGPFGKRFSASMNNVSFVPPSVNILQAYYHHIHGVFEGNFPRNPPLKFDYTGKNLPDNLLTPDFGTRALVLEYNASVELILQGTNVLASDNHPIHLHGYGFYVVGWGFGNFDPEKAPLGYNLVDPPQETTVGIPNNGWVAVRFRADNPGQGLVVALPFGEASKLGNEYSFISEKWSHSSN</sequence>
<feature type="domain" description="Plastocyanin-like" evidence="17">
    <location>
        <begin position="60"/>
        <end position="173"/>
    </location>
</feature>
<comment type="similarity">
    <text evidence="4 14">Belongs to the multicopper oxidase family.</text>
</comment>
<evidence type="ECO:0000256" key="6">
    <source>
        <dbReference type="ARBA" id="ARBA00022523"/>
    </source>
</evidence>
<dbReference type="CDD" id="cd13875">
    <property type="entry name" value="CuRO_2_LCC_plant"/>
    <property type="match status" value="1"/>
</dbReference>
<evidence type="ECO:0000256" key="2">
    <source>
        <dbReference type="ARBA" id="ARBA00002075"/>
    </source>
</evidence>
<keyword evidence="13 14" id="KW-0439">Lignin degradation</keyword>
<evidence type="ECO:0000313" key="18">
    <source>
        <dbReference type="EMBL" id="KAK4438214.1"/>
    </source>
</evidence>
<proteinExistence type="inferred from homology"/>
<gene>
    <name evidence="18" type="ORF">Salat_0155600</name>
</gene>
<evidence type="ECO:0000256" key="11">
    <source>
        <dbReference type="ARBA" id="ARBA00023008"/>
    </source>
</evidence>
<evidence type="ECO:0000256" key="14">
    <source>
        <dbReference type="RuleBase" id="RU361119"/>
    </source>
</evidence>
<dbReference type="NCBIfam" id="TIGR03389">
    <property type="entry name" value="laccase"/>
    <property type="match status" value="1"/>
</dbReference>
<dbReference type="Gene3D" id="2.60.40.420">
    <property type="entry name" value="Cupredoxins - blue copper proteins"/>
    <property type="match status" value="3"/>
</dbReference>
<keyword evidence="12" id="KW-0325">Glycoprotein</keyword>
<evidence type="ECO:0000256" key="10">
    <source>
        <dbReference type="ARBA" id="ARBA00023002"/>
    </source>
</evidence>
<organism evidence="18 19">
    <name type="scientific">Sesamum alatum</name>
    <dbReference type="NCBI Taxonomy" id="300844"/>
    <lineage>
        <taxon>Eukaryota</taxon>
        <taxon>Viridiplantae</taxon>
        <taxon>Streptophyta</taxon>
        <taxon>Embryophyta</taxon>
        <taxon>Tracheophyta</taxon>
        <taxon>Spermatophyta</taxon>
        <taxon>Magnoliopsida</taxon>
        <taxon>eudicotyledons</taxon>
        <taxon>Gunneridae</taxon>
        <taxon>Pentapetalae</taxon>
        <taxon>asterids</taxon>
        <taxon>lamiids</taxon>
        <taxon>Lamiales</taxon>
        <taxon>Pedaliaceae</taxon>
        <taxon>Sesamum</taxon>
    </lineage>
</organism>
<evidence type="ECO:0000259" key="15">
    <source>
        <dbReference type="Pfam" id="PF00394"/>
    </source>
</evidence>
<dbReference type="EMBL" id="JACGWO010000001">
    <property type="protein sequence ID" value="KAK4438214.1"/>
    <property type="molecule type" value="Genomic_DNA"/>
</dbReference>
<comment type="cofactor">
    <cofactor evidence="14">
        <name>Cu cation</name>
        <dbReference type="ChEBI" id="CHEBI:23378"/>
    </cofactor>
    <text evidence="14">Binds 4 Cu cations per monomer.</text>
</comment>
<comment type="catalytic activity">
    <reaction evidence="1 14">
        <text>4 hydroquinone + O2 = 4 benzosemiquinone + 2 H2O</text>
        <dbReference type="Rhea" id="RHEA:11276"/>
        <dbReference type="ChEBI" id="CHEBI:15377"/>
        <dbReference type="ChEBI" id="CHEBI:15379"/>
        <dbReference type="ChEBI" id="CHEBI:17594"/>
        <dbReference type="ChEBI" id="CHEBI:17977"/>
        <dbReference type="EC" id="1.10.3.2"/>
    </reaction>
</comment>
<dbReference type="Pfam" id="PF07731">
    <property type="entry name" value="Cu-oxidase_2"/>
    <property type="match status" value="1"/>
</dbReference>
<dbReference type="InterPro" id="IPR034288">
    <property type="entry name" value="CuRO_1_LCC"/>
</dbReference>
<dbReference type="InterPro" id="IPR001117">
    <property type="entry name" value="Cu-oxidase_2nd"/>
</dbReference>
<dbReference type="InterPro" id="IPR011707">
    <property type="entry name" value="Cu-oxidase-like_N"/>
</dbReference>
<dbReference type="Pfam" id="PF07732">
    <property type="entry name" value="Cu-oxidase_3"/>
    <property type="match status" value="1"/>
</dbReference>
<keyword evidence="9 14" id="KW-0677">Repeat</keyword>
<dbReference type="SUPFAM" id="SSF49503">
    <property type="entry name" value="Cupredoxins"/>
    <property type="match status" value="3"/>
</dbReference>
<evidence type="ECO:0000313" key="19">
    <source>
        <dbReference type="Proteomes" id="UP001293254"/>
    </source>
</evidence>
<dbReference type="InterPro" id="IPR034285">
    <property type="entry name" value="CuRO_2_LCC"/>
</dbReference>
<accession>A0AAE2CXZ9</accession>
<keyword evidence="7 14" id="KW-0964">Secreted</keyword>
<dbReference type="InterPro" id="IPR045087">
    <property type="entry name" value="Cu-oxidase_fam"/>
</dbReference>
<dbReference type="GO" id="GO:0048046">
    <property type="term" value="C:apoplast"/>
    <property type="evidence" value="ECO:0007669"/>
    <property type="project" value="UniProtKB-SubCell"/>
</dbReference>
<evidence type="ECO:0000259" key="16">
    <source>
        <dbReference type="Pfam" id="PF07731"/>
    </source>
</evidence>
<dbReference type="GO" id="GO:0046274">
    <property type="term" value="P:lignin catabolic process"/>
    <property type="evidence" value="ECO:0007669"/>
    <property type="project" value="UniProtKB-KW"/>
</dbReference>
<dbReference type="AlphaFoldDB" id="A0AAE2CXZ9"/>
<protein>
    <recommendedName>
        <fullName evidence="5 14">Laccase</fullName>
        <ecNumber evidence="5 14">1.10.3.2</ecNumber>
    </recommendedName>
    <alternativeName>
        <fullName evidence="14">Benzenediol:oxygen oxidoreductase</fullName>
    </alternativeName>
    <alternativeName>
        <fullName evidence="14">Diphenol oxidase</fullName>
    </alternativeName>
    <alternativeName>
        <fullName evidence="14">Urishiol oxidase</fullName>
    </alternativeName>
</protein>
<dbReference type="EC" id="1.10.3.2" evidence="5 14"/>
<comment type="subcellular location">
    <subcellularLocation>
        <location evidence="3 14">Secreted</location>
        <location evidence="3 14">Extracellular space</location>
        <location evidence="3 14">Apoplast</location>
    </subcellularLocation>
</comment>
<dbReference type="InterPro" id="IPR017761">
    <property type="entry name" value="Laccase"/>
</dbReference>
<evidence type="ECO:0000256" key="12">
    <source>
        <dbReference type="ARBA" id="ARBA00023180"/>
    </source>
</evidence>
<keyword evidence="8 14" id="KW-0479">Metal-binding</keyword>
<keyword evidence="19" id="KW-1185">Reference proteome</keyword>
<keyword evidence="6 14" id="KW-0052">Apoplast</keyword>
<evidence type="ECO:0000256" key="3">
    <source>
        <dbReference type="ARBA" id="ARBA00004271"/>
    </source>
</evidence>
<dbReference type="CDD" id="cd13849">
    <property type="entry name" value="CuRO_1_LCC_plant"/>
    <property type="match status" value="1"/>
</dbReference>
<name>A0AAE2CXZ9_9LAMI</name>
<feature type="domain" description="Plastocyanin-like" evidence="15">
    <location>
        <begin position="186"/>
        <end position="336"/>
    </location>
</feature>
<comment type="caution">
    <text evidence="18">The sequence shown here is derived from an EMBL/GenBank/DDBJ whole genome shotgun (WGS) entry which is preliminary data.</text>
</comment>
<evidence type="ECO:0000256" key="13">
    <source>
        <dbReference type="ARBA" id="ARBA00023185"/>
    </source>
</evidence>
<evidence type="ECO:0000256" key="9">
    <source>
        <dbReference type="ARBA" id="ARBA00022737"/>
    </source>
</evidence>
<evidence type="ECO:0000256" key="4">
    <source>
        <dbReference type="ARBA" id="ARBA00010609"/>
    </source>
</evidence>
<feature type="domain" description="Plastocyanin-like" evidence="16">
    <location>
        <begin position="442"/>
        <end position="552"/>
    </location>
</feature>
<keyword evidence="10 14" id="KW-0560">Oxidoreductase</keyword>
<dbReference type="GO" id="GO:0005507">
    <property type="term" value="F:copper ion binding"/>
    <property type="evidence" value="ECO:0007669"/>
    <property type="project" value="InterPro"/>
</dbReference>
<evidence type="ECO:0000256" key="5">
    <source>
        <dbReference type="ARBA" id="ARBA00012297"/>
    </source>
</evidence>
<keyword evidence="11 14" id="KW-0186">Copper</keyword>
<dbReference type="InterPro" id="IPR008972">
    <property type="entry name" value="Cupredoxin"/>
</dbReference>
<comment type="function">
    <text evidence="2 14">Lignin degradation and detoxification of lignin-derived products.</text>
</comment>
<evidence type="ECO:0000256" key="7">
    <source>
        <dbReference type="ARBA" id="ARBA00022525"/>
    </source>
</evidence>
<dbReference type="PANTHER" id="PTHR11709">
    <property type="entry name" value="MULTI-COPPER OXIDASE"/>
    <property type="match status" value="1"/>
</dbReference>
<dbReference type="Pfam" id="PF00394">
    <property type="entry name" value="Cu-oxidase"/>
    <property type="match status" value="1"/>
</dbReference>
<reference evidence="18" key="1">
    <citation type="submission" date="2020-06" db="EMBL/GenBank/DDBJ databases">
        <authorList>
            <person name="Li T."/>
            <person name="Hu X."/>
            <person name="Zhang T."/>
            <person name="Song X."/>
            <person name="Zhang H."/>
            <person name="Dai N."/>
            <person name="Sheng W."/>
            <person name="Hou X."/>
            <person name="Wei L."/>
        </authorList>
    </citation>
    <scope>NUCLEOTIDE SEQUENCE</scope>
    <source>
        <strain evidence="18">3651</strain>
        <tissue evidence="18">Leaf</tissue>
    </source>
</reference>
<dbReference type="GO" id="GO:0052716">
    <property type="term" value="F:hydroquinone:oxygen oxidoreductase activity"/>
    <property type="evidence" value="ECO:0007669"/>
    <property type="project" value="UniProtKB-EC"/>
</dbReference>
<dbReference type="PANTHER" id="PTHR11709:SF262">
    <property type="entry name" value="LACCASE-14"/>
    <property type="match status" value="1"/>
</dbReference>
<evidence type="ECO:0000256" key="1">
    <source>
        <dbReference type="ARBA" id="ARBA00000349"/>
    </source>
</evidence>